<gene>
    <name evidence="2" type="ORF">DC28_01475</name>
</gene>
<dbReference type="CDD" id="cd05327">
    <property type="entry name" value="retinol-DH_like_SDR_c_like"/>
    <property type="match status" value="1"/>
</dbReference>
<dbReference type="PANTHER" id="PTHR43157:SF31">
    <property type="entry name" value="PHOSPHATIDYLINOSITOL-GLYCAN BIOSYNTHESIS CLASS F PROTEIN"/>
    <property type="match status" value="1"/>
</dbReference>
<dbReference type="InterPro" id="IPR036291">
    <property type="entry name" value="NAD(P)-bd_dom_sf"/>
</dbReference>
<evidence type="ECO:0000256" key="1">
    <source>
        <dbReference type="ARBA" id="ARBA00023002"/>
    </source>
</evidence>
<dbReference type="GO" id="GO:0016491">
    <property type="term" value="F:oxidoreductase activity"/>
    <property type="evidence" value="ECO:0007669"/>
    <property type="project" value="UniProtKB-KW"/>
</dbReference>
<organism evidence="2 3">
    <name type="scientific">Spirochaeta lutea</name>
    <dbReference type="NCBI Taxonomy" id="1480694"/>
    <lineage>
        <taxon>Bacteria</taxon>
        <taxon>Pseudomonadati</taxon>
        <taxon>Spirochaetota</taxon>
        <taxon>Spirochaetia</taxon>
        <taxon>Spirochaetales</taxon>
        <taxon>Spirochaetaceae</taxon>
        <taxon>Spirochaeta</taxon>
    </lineage>
</organism>
<dbReference type="PANTHER" id="PTHR43157">
    <property type="entry name" value="PHOSPHATIDYLINOSITOL-GLYCAN BIOSYNTHESIS CLASS F PROTEIN-RELATED"/>
    <property type="match status" value="1"/>
</dbReference>
<accession>A0A098R2L3</accession>
<evidence type="ECO:0000313" key="3">
    <source>
        <dbReference type="Proteomes" id="UP000029692"/>
    </source>
</evidence>
<reference evidence="2 3" key="1">
    <citation type="submission" date="2014-05" db="EMBL/GenBank/DDBJ databases">
        <title>De novo Genome Sequence of Spirocheata sp.</title>
        <authorList>
            <person name="Shivani Y."/>
            <person name="Subhash Y."/>
            <person name="Tushar L."/>
            <person name="Sasikala C."/>
            <person name="Ramana C.V."/>
        </authorList>
    </citation>
    <scope>NUCLEOTIDE SEQUENCE [LARGE SCALE GENOMIC DNA]</scope>
    <source>
        <strain evidence="2 3">JC230</strain>
    </source>
</reference>
<dbReference type="Proteomes" id="UP000029692">
    <property type="component" value="Unassembled WGS sequence"/>
</dbReference>
<dbReference type="InterPro" id="IPR002347">
    <property type="entry name" value="SDR_fam"/>
</dbReference>
<sequence>MENSSKIILVTGASSGMGLALSKRLAMDGHRVIMLCRNNQRGKTALQTIRAEVPGSNPELAICDLASLDDIRRFCGDFLTRHSRLDVLVNNAGVILPGRHETLDGFELQFGVNYLGHFLLTNLLLPALKPKGGGPVGRIIIVSSGAHSIGRMYWDDLQLEEHFTVIRAYSRSKLANLLFGYELDRRLEGKGPWVTMLHPGAVATNMGINRETGFGKGITRLLKPFFKTPCQGADTAYYLATSPEVEGISGRYFVNRREKRPAKRALDPKDAAHLWRLSEELTGLAT</sequence>
<name>A0A098R2L3_9SPIO</name>
<dbReference type="Gene3D" id="3.40.50.720">
    <property type="entry name" value="NAD(P)-binding Rossmann-like Domain"/>
    <property type="match status" value="1"/>
</dbReference>
<dbReference type="EMBL" id="JNUP01000003">
    <property type="protein sequence ID" value="KGE73898.1"/>
    <property type="molecule type" value="Genomic_DNA"/>
</dbReference>
<dbReference type="Pfam" id="PF00106">
    <property type="entry name" value="adh_short"/>
    <property type="match status" value="1"/>
</dbReference>
<proteinExistence type="predicted"/>
<dbReference type="AlphaFoldDB" id="A0A098R2L3"/>
<dbReference type="RefSeq" id="WP_037544971.1">
    <property type="nucleotide sequence ID" value="NZ_JNUP01000003.1"/>
</dbReference>
<dbReference type="STRING" id="1480694.DC28_01475"/>
<evidence type="ECO:0000313" key="2">
    <source>
        <dbReference type="EMBL" id="KGE73898.1"/>
    </source>
</evidence>
<dbReference type="PRINTS" id="PR00081">
    <property type="entry name" value="GDHRDH"/>
</dbReference>
<protein>
    <submittedName>
        <fullName evidence="2">Short-chain dehydrogenase</fullName>
    </submittedName>
</protein>
<keyword evidence="1" id="KW-0560">Oxidoreductase</keyword>
<dbReference type="OrthoDB" id="5786478at2"/>
<dbReference type="eggNOG" id="COG1028">
    <property type="taxonomic scope" value="Bacteria"/>
</dbReference>
<dbReference type="SUPFAM" id="SSF51735">
    <property type="entry name" value="NAD(P)-binding Rossmann-fold domains"/>
    <property type="match status" value="1"/>
</dbReference>
<comment type="caution">
    <text evidence="2">The sequence shown here is derived from an EMBL/GenBank/DDBJ whole genome shotgun (WGS) entry which is preliminary data.</text>
</comment>
<keyword evidence="3" id="KW-1185">Reference proteome</keyword>